<accession>A0ABT6FJF5</accession>
<proteinExistence type="predicted"/>
<reference evidence="1 2" key="1">
    <citation type="submission" date="2023-03" db="EMBL/GenBank/DDBJ databases">
        <title>Paludisphaera mucosa sp. nov. a novel planctomycete from northern fen.</title>
        <authorList>
            <person name="Ivanova A."/>
        </authorList>
    </citation>
    <scope>NUCLEOTIDE SEQUENCE [LARGE SCALE GENOMIC DNA]</scope>
    <source>
        <strain evidence="1 2">Pla2</strain>
    </source>
</reference>
<evidence type="ECO:0000313" key="2">
    <source>
        <dbReference type="Proteomes" id="UP001216907"/>
    </source>
</evidence>
<name>A0ABT6FJF5_9BACT</name>
<keyword evidence="2" id="KW-1185">Reference proteome</keyword>
<protein>
    <submittedName>
        <fullName evidence="1">Uncharacterized protein</fullName>
    </submittedName>
</protein>
<gene>
    <name evidence="1" type="ORF">PZE19_27280</name>
</gene>
<dbReference type="RefSeq" id="WP_277863762.1">
    <property type="nucleotide sequence ID" value="NZ_JARRAG010000002.1"/>
</dbReference>
<evidence type="ECO:0000313" key="1">
    <source>
        <dbReference type="EMBL" id="MDG3007483.1"/>
    </source>
</evidence>
<dbReference type="Proteomes" id="UP001216907">
    <property type="component" value="Unassembled WGS sequence"/>
</dbReference>
<organism evidence="1 2">
    <name type="scientific">Paludisphaera mucosa</name>
    <dbReference type="NCBI Taxonomy" id="3030827"/>
    <lineage>
        <taxon>Bacteria</taxon>
        <taxon>Pseudomonadati</taxon>
        <taxon>Planctomycetota</taxon>
        <taxon>Planctomycetia</taxon>
        <taxon>Isosphaerales</taxon>
        <taxon>Isosphaeraceae</taxon>
        <taxon>Paludisphaera</taxon>
    </lineage>
</organism>
<comment type="caution">
    <text evidence="1">The sequence shown here is derived from an EMBL/GenBank/DDBJ whole genome shotgun (WGS) entry which is preliminary data.</text>
</comment>
<sequence length="141" mass="15984">MCRYAWHRYRDHFACFVCRKAFKHRLWARTDGAGTAGSRWSYVARAVPCPDCGRPMVDVGLDFKAPPKADLRAWRILEILAGRGFTFDGCGCYVGYSPPHRLRQVPAWIADRPGANPGETLARTFAARAPRRRPPETKGHR</sequence>
<dbReference type="EMBL" id="JARRAG010000002">
    <property type="protein sequence ID" value="MDG3007483.1"/>
    <property type="molecule type" value="Genomic_DNA"/>
</dbReference>